<dbReference type="AlphaFoldDB" id="A0ABD6QIE7"/>
<reference evidence="1 2" key="1">
    <citation type="submission" date="2016-07" db="EMBL/GenBank/DDBJ databases">
        <authorList>
            <person name="Sutton G."/>
            <person name="Brinkac L."/>
            <person name="Sanka R."/>
            <person name="Adams M."/>
            <person name="Lau E."/>
            <person name="Kumar A."/>
            <person name="Macaden R."/>
        </authorList>
    </citation>
    <scope>NUCLEOTIDE SEQUENCE [LARGE SCALE GENOMIC DNA]</scope>
    <source>
        <strain evidence="1 2">GA-0871</strain>
    </source>
</reference>
<dbReference type="EMBL" id="MBER01000121">
    <property type="protein sequence ID" value="OMC39085.1"/>
    <property type="molecule type" value="Genomic_DNA"/>
</dbReference>
<accession>A0ABD6QIE7</accession>
<evidence type="ECO:0000313" key="1">
    <source>
        <dbReference type="EMBL" id="OMC39085.1"/>
    </source>
</evidence>
<sequence length="150" mass="16554">MRTAVYRPEPADGGAERTVTINWIEESHHRATVRVPADFDAAECDLENGLAELSDDGFEYLERSVSEVRDVEHDPTAEFFNPVRYAGRQATSPAGEVVIPGLVWRGFLEREMRLDRERPGDVSLSAVVSEIGRLMGEQARSQPAGLGDGL</sequence>
<gene>
    <name evidence="1" type="ORF">A5742_05775</name>
</gene>
<proteinExistence type="predicted"/>
<name>A0ABD6QIE7_MYCFO</name>
<evidence type="ECO:0000313" key="2">
    <source>
        <dbReference type="Proteomes" id="UP000187001"/>
    </source>
</evidence>
<protein>
    <submittedName>
        <fullName evidence="1">Uncharacterized protein</fullName>
    </submittedName>
</protein>
<comment type="caution">
    <text evidence="1">The sequence shown here is derived from an EMBL/GenBank/DDBJ whole genome shotgun (WGS) entry which is preliminary data.</text>
</comment>
<organism evidence="1 2">
    <name type="scientific">Mycolicibacterium fortuitum</name>
    <name type="common">Mycobacterium fortuitum</name>
    <dbReference type="NCBI Taxonomy" id="1766"/>
    <lineage>
        <taxon>Bacteria</taxon>
        <taxon>Bacillati</taxon>
        <taxon>Actinomycetota</taxon>
        <taxon>Actinomycetes</taxon>
        <taxon>Mycobacteriales</taxon>
        <taxon>Mycobacteriaceae</taxon>
        <taxon>Mycolicibacterium</taxon>
    </lineage>
</organism>
<dbReference type="Proteomes" id="UP000187001">
    <property type="component" value="Unassembled WGS sequence"/>
</dbReference>
<dbReference type="RefSeq" id="WP_076206697.1">
    <property type="nucleotide sequence ID" value="NZ_MBER01000121.1"/>
</dbReference>